<dbReference type="RefSeq" id="WP_261521562.1">
    <property type="nucleotide sequence ID" value="NZ_JAODNW010000019.1"/>
</dbReference>
<dbReference type="CDD" id="cd06173">
    <property type="entry name" value="MFS_MefA_like"/>
    <property type="match status" value="1"/>
</dbReference>
<organism evidence="8 9">
    <name type="scientific">Chelativorans intermedius</name>
    <dbReference type="NCBI Taxonomy" id="515947"/>
    <lineage>
        <taxon>Bacteria</taxon>
        <taxon>Pseudomonadati</taxon>
        <taxon>Pseudomonadota</taxon>
        <taxon>Alphaproteobacteria</taxon>
        <taxon>Hyphomicrobiales</taxon>
        <taxon>Phyllobacteriaceae</taxon>
        <taxon>Chelativorans</taxon>
    </lineage>
</organism>
<keyword evidence="4 6" id="KW-1133">Transmembrane helix</keyword>
<evidence type="ECO:0000259" key="7">
    <source>
        <dbReference type="PROSITE" id="PS50850"/>
    </source>
</evidence>
<evidence type="ECO:0000256" key="6">
    <source>
        <dbReference type="SAM" id="Phobius"/>
    </source>
</evidence>
<evidence type="ECO:0000313" key="8">
    <source>
        <dbReference type="EMBL" id="MFC0208445.1"/>
    </source>
</evidence>
<gene>
    <name evidence="8" type="ORF">ACFFJ2_08550</name>
</gene>
<feature type="transmembrane region" description="Helical" evidence="6">
    <location>
        <begin position="167"/>
        <end position="187"/>
    </location>
</feature>
<evidence type="ECO:0000256" key="1">
    <source>
        <dbReference type="ARBA" id="ARBA00004651"/>
    </source>
</evidence>
<dbReference type="EMBL" id="JBHLXD010000011">
    <property type="protein sequence ID" value="MFC0208445.1"/>
    <property type="molecule type" value="Genomic_DNA"/>
</dbReference>
<comment type="caution">
    <text evidence="8">The sequence shown here is derived from an EMBL/GenBank/DDBJ whole genome shotgun (WGS) entry which is preliminary data.</text>
</comment>
<keyword evidence="3 6" id="KW-0812">Transmembrane</keyword>
<keyword evidence="5 6" id="KW-0472">Membrane</keyword>
<keyword evidence="2" id="KW-1003">Cell membrane</keyword>
<evidence type="ECO:0000313" key="9">
    <source>
        <dbReference type="Proteomes" id="UP001589755"/>
    </source>
</evidence>
<dbReference type="Proteomes" id="UP001589755">
    <property type="component" value="Unassembled WGS sequence"/>
</dbReference>
<accession>A0ABV6D735</accession>
<comment type="subcellular location">
    <subcellularLocation>
        <location evidence="1">Cell membrane</location>
        <topology evidence="1">Multi-pass membrane protein</topology>
    </subcellularLocation>
</comment>
<evidence type="ECO:0000256" key="2">
    <source>
        <dbReference type="ARBA" id="ARBA00022475"/>
    </source>
</evidence>
<protein>
    <submittedName>
        <fullName evidence="8">MFS transporter</fullName>
    </submittedName>
</protein>
<dbReference type="PANTHER" id="PTHR23513:SF6">
    <property type="entry name" value="MAJOR FACILITATOR SUPERFAMILY ASSOCIATED DOMAIN-CONTAINING PROTEIN"/>
    <property type="match status" value="1"/>
</dbReference>
<dbReference type="PROSITE" id="PS50850">
    <property type="entry name" value="MFS"/>
    <property type="match status" value="1"/>
</dbReference>
<feature type="transmembrane region" description="Helical" evidence="6">
    <location>
        <begin position="252"/>
        <end position="269"/>
    </location>
</feature>
<dbReference type="SUPFAM" id="SSF103473">
    <property type="entry name" value="MFS general substrate transporter"/>
    <property type="match status" value="1"/>
</dbReference>
<dbReference type="PANTHER" id="PTHR23513">
    <property type="entry name" value="INTEGRAL MEMBRANE EFFLUX PROTEIN-RELATED"/>
    <property type="match status" value="1"/>
</dbReference>
<dbReference type="InterPro" id="IPR036259">
    <property type="entry name" value="MFS_trans_sf"/>
</dbReference>
<feature type="transmembrane region" description="Helical" evidence="6">
    <location>
        <begin position="339"/>
        <end position="358"/>
    </location>
</feature>
<feature type="transmembrane region" description="Helical" evidence="6">
    <location>
        <begin position="42"/>
        <end position="69"/>
    </location>
</feature>
<evidence type="ECO:0000256" key="5">
    <source>
        <dbReference type="ARBA" id="ARBA00023136"/>
    </source>
</evidence>
<proteinExistence type="predicted"/>
<dbReference type="Pfam" id="PF07690">
    <property type="entry name" value="MFS_1"/>
    <property type="match status" value="1"/>
</dbReference>
<dbReference type="Gene3D" id="1.20.1250.20">
    <property type="entry name" value="MFS general substrate transporter like domains"/>
    <property type="match status" value="2"/>
</dbReference>
<feature type="transmembrane region" description="Helical" evidence="6">
    <location>
        <begin position="281"/>
        <end position="300"/>
    </location>
</feature>
<evidence type="ECO:0000256" key="3">
    <source>
        <dbReference type="ARBA" id="ARBA00022692"/>
    </source>
</evidence>
<feature type="transmembrane region" description="Helical" evidence="6">
    <location>
        <begin position="306"/>
        <end position="327"/>
    </location>
</feature>
<reference evidence="8 9" key="1">
    <citation type="submission" date="2024-09" db="EMBL/GenBank/DDBJ databases">
        <authorList>
            <person name="Sun Q."/>
            <person name="Mori K."/>
        </authorList>
    </citation>
    <scope>NUCLEOTIDE SEQUENCE [LARGE SCALE GENOMIC DNA]</scope>
    <source>
        <strain evidence="8 9">CCM 8543</strain>
    </source>
</reference>
<feature type="transmembrane region" description="Helical" evidence="6">
    <location>
        <begin position="370"/>
        <end position="389"/>
    </location>
</feature>
<keyword evidence="9" id="KW-1185">Reference proteome</keyword>
<sequence>MLGILSSRIYRHLFLAQVVALLGTGLATVALGLLAFDLAGGNAGVVLGTALAIKMVAYVGVAPVAGAFAEKLPRRAMLVSLDLVRALIALLLPFVTEVWQVYVLIFVLQSASAAFTPTFQATIPDVLPDERQYTRALSLSRLAYDLESLISPMLAAALLAVMSFHSLFAGTALGFLASAALVLSVRLPDPKAGRARGFYERVTRGLRIYRATPRLRGLLAVNMAVAAAGALVIVNTVVYVQGAFGLGQSHTALALAGFGGGSMLVAVVLPRLLEQIRDRPAMLGGVVMLSAGTFAASMLADYATLVALWFLIGAGYSLALTPSGRLLRRSAHPEDRPALFAAQFALSHACWLVTYPLAGWAGATIGLPETALMLGALATVAAGAAFWFWPAADPEALPHVHDELPPGHPHWAEGRALSGRSHVHAFVIDDLHPAWPALAWDSRRPVN</sequence>
<evidence type="ECO:0000256" key="4">
    <source>
        <dbReference type="ARBA" id="ARBA00022989"/>
    </source>
</evidence>
<dbReference type="InterPro" id="IPR020846">
    <property type="entry name" value="MFS_dom"/>
</dbReference>
<dbReference type="InterPro" id="IPR011701">
    <property type="entry name" value="MFS"/>
</dbReference>
<feature type="transmembrane region" description="Helical" evidence="6">
    <location>
        <begin position="12"/>
        <end position="36"/>
    </location>
</feature>
<name>A0ABV6D735_9HYPH</name>
<feature type="domain" description="Major facilitator superfamily (MFS) profile" evidence="7">
    <location>
        <begin position="9"/>
        <end position="393"/>
    </location>
</feature>
<feature type="transmembrane region" description="Helical" evidence="6">
    <location>
        <begin position="217"/>
        <end position="240"/>
    </location>
</feature>